<dbReference type="PANTHER" id="PTHR22684">
    <property type="entry name" value="NULP1-RELATED"/>
    <property type="match status" value="1"/>
</dbReference>
<feature type="compositionally biased region" description="Acidic residues" evidence="1">
    <location>
        <begin position="65"/>
        <end position="79"/>
    </location>
</feature>
<accession>A0A8H6DTD7</accession>
<name>A0A8H6DTD7_COCSA</name>
<reference evidence="2" key="1">
    <citation type="submission" date="2019-11" db="EMBL/GenBank/DDBJ databases">
        <title>Bipolaris sorokiniana Genome sequencing.</title>
        <authorList>
            <person name="Wang H."/>
        </authorList>
    </citation>
    <scope>NUCLEOTIDE SEQUENCE</scope>
</reference>
<dbReference type="PANTHER" id="PTHR22684:SF0">
    <property type="entry name" value="RIBOSOME QUALITY CONTROL COMPLEX SUBUNIT TCF25"/>
    <property type="match status" value="1"/>
</dbReference>
<protein>
    <recommendedName>
        <fullName evidence="4">Transcription factor 25</fullName>
    </recommendedName>
</protein>
<dbReference type="Pfam" id="PF04910">
    <property type="entry name" value="Tcf25"/>
    <property type="match status" value="1"/>
</dbReference>
<organism evidence="2 3">
    <name type="scientific">Cochliobolus sativus</name>
    <name type="common">Common root rot and spot blotch fungus</name>
    <name type="synonym">Bipolaris sorokiniana</name>
    <dbReference type="NCBI Taxonomy" id="45130"/>
    <lineage>
        <taxon>Eukaryota</taxon>
        <taxon>Fungi</taxon>
        <taxon>Dikarya</taxon>
        <taxon>Ascomycota</taxon>
        <taxon>Pezizomycotina</taxon>
        <taxon>Dothideomycetes</taxon>
        <taxon>Pleosporomycetidae</taxon>
        <taxon>Pleosporales</taxon>
        <taxon>Pleosporineae</taxon>
        <taxon>Pleosporaceae</taxon>
        <taxon>Bipolaris</taxon>
    </lineage>
</organism>
<evidence type="ECO:0000313" key="2">
    <source>
        <dbReference type="EMBL" id="KAF5845685.1"/>
    </source>
</evidence>
<feature type="compositionally biased region" description="Basic and acidic residues" evidence="1">
    <location>
        <begin position="682"/>
        <end position="691"/>
    </location>
</feature>
<feature type="compositionally biased region" description="Polar residues" evidence="1">
    <location>
        <begin position="1"/>
        <end position="15"/>
    </location>
</feature>
<evidence type="ECO:0000313" key="3">
    <source>
        <dbReference type="Proteomes" id="UP000624244"/>
    </source>
</evidence>
<gene>
    <name evidence="2" type="ORF">GGP41_009539</name>
</gene>
<dbReference type="GO" id="GO:0072344">
    <property type="term" value="P:rescue of stalled ribosome"/>
    <property type="evidence" value="ECO:0007669"/>
    <property type="project" value="TreeGrafter"/>
</dbReference>
<dbReference type="GO" id="GO:1990116">
    <property type="term" value="P:ribosome-associated ubiquitin-dependent protein catabolic process"/>
    <property type="evidence" value="ECO:0007669"/>
    <property type="project" value="TreeGrafter"/>
</dbReference>
<sequence>MATNTEATLPNNKMSSRALRRAQRELEEKQIREKLAQDSQDEEESEAEVVARTGAKPSLFAMLGDADDGNDEDEEDEDAEHNVESDTGSPDHQEKPESAPASKPSKKSKKKKKKAKAKGKATSTAQNDAPVKRRSDLDEIDEALLALNLTADGQAGAELNQQGAVVSEEKKQLFSALSVDTQHLHSANEMKKLFGRAALQNIDDEARPRQRGHQGGIAAAIAGRNAPGGRNLASLSLRRNIFIQGKEEWPRATSGGLGMEIVEKRADGTVEYKFVHNRMYQDVQRQFQTCVASMDPERMIALLQHNPFHISTLLQVSEIAKQQRENAAASDMLERALFTFGRSVHSTFAANLAAGKARLDFRRPENREFWLAVWRYLGALSTRATWRTSFEWAKLLLAMNPEQDPYCLRLLIDQLALRGRDAEGLVSIAESDHLQRQWKIPPNLAYSVALAHDRMKEPQKARSALSIAIKEYPWLAARLCKELDISPIPKPVWGKEPNGDYQELLCQMYVPKAKDLWNTTEGTTLLVETCYAIGEELGAGEDPYLLAQIPENDLARHVILSDNQALMSLLDVRVKSKYTSVSDPLPPDDNLESYDASINGIAAGRPRDPAVRQQLVAELERYREYFERIGIDRLMQQGLNEHDLIEALEEANSSVEEFRTNTEGFQLVRMRLAQEGVQVVFDERAADRGDEPGSETDEDEQ</sequence>
<evidence type="ECO:0000256" key="1">
    <source>
        <dbReference type="SAM" id="MobiDB-lite"/>
    </source>
</evidence>
<evidence type="ECO:0008006" key="4">
    <source>
        <dbReference type="Google" id="ProtNLM"/>
    </source>
</evidence>
<feature type="compositionally biased region" description="Basic residues" evidence="1">
    <location>
        <begin position="104"/>
        <end position="119"/>
    </location>
</feature>
<dbReference type="GO" id="GO:1990112">
    <property type="term" value="C:RQC complex"/>
    <property type="evidence" value="ECO:0007669"/>
    <property type="project" value="TreeGrafter"/>
</dbReference>
<dbReference type="AlphaFoldDB" id="A0A8H6DTD7"/>
<dbReference type="EMBL" id="WNKQ01000018">
    <property type="protein sequence ID" value="KAF5845685.1"/>
    <property type="molecule type" value="Genomic_DNA"/>
</dbReference>
<feature type="compositionally biased region" description="Acidic residues" evidence="1">
    <location>
        <begin position="692"/>
        <end position="701"/>
    </location>
</feature>
<feature type="compositionally biased region" description="Basic and acidic residues" evidence="1">
    <location>
        <begin position="80"/>
        <end position="97"/>
    </location>
</feature>
<feature type="region of interest" description="Disordered" evidence="1">
    <location>
        <begin position="682"/>
        <end position="701"/>
    </location>
</feature>
<dbReference type="Proteomes" id="UP000624244">
    <property type="component" value="Unassembled WGS sequence"/>
</dbReference>
<feature type="compositionally biased region" description="Basic and acidic residues" evidence="1">
    <location>
        <begin position="22"/>
        <end position="36"/>
    </location>
</feature>
<comment type="caution">
    <text evidence="2">The sequence shown here is derived from an EMBL/GenBank/DDBJ whole genome shotgun (WGS) entry which is preliminary data.</text>
</comment>
<proteinExistence type="predicted"/>
<feature type="region of interest" description="Disordered" evidence="1">
    <location>
        <begin position="1"/>
        <end position="135"/>
    </location>
</feature>
<dbReference type="InterPro" id="IPR006994">
    <property type="entry name" value="TCF25/Rqc1"/>
</dbReference>